<dbReference type="AlphaFoldDB" id="A0A1B1AH14"/>
<keyword evidence="11" id="KW-1185">Reference proteome</keyword>
<keyword evidence="4 7" id="KW-0812">Transmembrane</keyword>
<accession>A0A1B1AH14</accession>
<feature type="transmembrane region" description="Helical" evidence="7">
    <location>
        <begin position="276"/>
        <end position="295"/>
    </location>
</feature>
<sequence length="401" mass="41844">MFAFTVARRYLFSNPSQTALLIVGVALGVTAFVFITALIQGLAIRLTDDVTANSAHVSLEPVTRVARVLPSPDANVESVAIVSTFQRRQIRAWASTVELLRSQASVSAISPQISGSAFLVKGEAVAPVAVTAVDPAGLDAISPISTEIVSGDSSLGADGILIGVRLAENLGLSAGQPVLFRTDRGVDRLLIVRGVFETGLQSLDERVAYLSIQTARPLFLLPEGVTNIEVKLVEPARARDFAAFLAEATGLRATSWQEKNANLEGALAAQAQTGTLIQIFSLISVLIGIASALSLSANRRRGEVGIMRAFGVSKRFIAGVFVLQGLLIGMVGAGIGCLSGFALCSWLATLTKPDGAMALPIAPSEGGYVAVFLLTTIGAVLASVIPARSAARLDPLEAIQQ</sequence>
<evidence type="ECO:0000313" key="10">
    <source>
        <dbReference type="EMBL" id="ANP45830.1"/>
    </source>
</evidence>
<proteinExistence type="inferred from homology"/>
<dbReference type="RefSeq" id="WP_066769809.1">
    <property type="nucleotide sequence ID" value="NZ_CP013244.1"/>
</dbReference>
<dbReference type="PANTHER" id="PTHR30489:SF0">
    <property type="entry name" value="LIPOPROTEIN-RELEASING SYSTEM TRANSMEMBRANE PROTEIN LOLE"/>
    <property type="match status" value="1"/>
</dbReference>
<dbReference type="GO" id="GO:0044874">
    <property type="term" value="P:lipoprotein localization to outer membrane"/>
    <property type="evidence" value="ECO:0007669"/>
    <property type="project" value="TreeGrafter"/>
</dbReference>
<protein>
    <submittedName>
        <fullName evidence="10">Permease</fullName>
    </submittedName>
</protein>
<evidence type="ECO:0000259" key="8">
    <source>
        <dbReference type="Pfam" id="PF02687"/>
    </source>
</evidence>
<evidence type="ECO:0000256" key="3">
    <source>
        <dbReference type="ARBA" id="ARBA00022475"/>
    </source>
</evidence>
<comment type="subcellular location">
    <subcellularLocation>
        <location evidence="1">Cell membrane</location>
        <topology evidence="1">Multi-pass membrane protein</topology>
    </subcellularLocation>
</comment>
<evidence type="ECO:0000256" key="1">
    <source>
        <dbReference type="ARBA" id="ARBA00004651"/>
    </source>
</evidence>
<keyword evidence="6 7" id="KW-0472">Membrane</keyword>
<dbReference type="InParanoid" id="A0A1B1AH14"/>
<evidence type="ECO:0000259" key="9">
    <source>
        <dbReference type="Pfam" id="PF12704"/>
    </source>
</evidence>
<dbReference type="PANTHER" id="PTHR30489">
    <property type="entry name" value="LIPOPROTEIN-RELEASING SYSTEM TRANSMEMBRANE PROTEIN LOLE"/>
    <property type="match status" value="1"/>
</dbReference>
<dbReference type="InterPro" id="IPR025857">
    <property type="entry name" value="MacB_PCD"/>
</dbReference>
<evidence type="ECO:0000256" key="4">
    <source>
        <dbReference type="ARBA" id="ARBA00022692"/>
    </source>
</evidence>
<dbReference type="Proteomes" id="UP000092498">
    <property type="component" value="Chromosome"/>
</dbReference>
<keyword evidence="5 7" id="KW-1133">Transmembrane helix</keyword>
<name>A0A1B1AH14_9PROT</name>
<dbReference type="GO" id="GO:0098797">
    <property type="term" value="C:plasma membrane protein complex"/>
    <property type="evidence" value="ECO:0007669"/>
    <property type="project" value="TreeGrafter"/>
</dbReference>
<feature type="transmembrane region" description="Helical" evidence="7">
    <location>
        <begin position="368"/>
        <end position="387"/>
    </location>
</feature>
<organism evidence="10 11">
    <name type="scientific">Candidatus Viadribacter manganicus</name>
    <dbReference type="NCBI Taxonomy" id="1759059"/>
    <lineage>
        <taxon>Bacteria</taxon>
        <taxon>Pseudomonadati</taxon>
        <taxon>Pseudomonadota</taxon>
        <taxon>Alphaproteobacteria</taxon>
        <taxon>Hyphomonadales</taxon>
        <taxon>Hyphomonadaceae</taxon>
        <taxon>Candidatus Viadribacter</taxon>
    </lineage>
</organism>
<dbReference type="KEGG" id="cbot:ATE48_07775"/>
<dbReference type="OrthoDB" id="9770036at2"/>
<evidence type="ECO:0000256" key="7">
    <source>
        <dbReference type="SAM" id="Phobius"/>
    </source>
</evidence>
<feature type="domain" description="MacB-like periplasmic core" evidence="9">
    <location>
        <begin position="18"/>
        <end position="242"/>
    </location>
</feature>
<evidence type="ECO:0000256" key="2">
    <source>
        <dbReference type="ARBA" id="ARBA00005236"/>
    </source>
</evidence>
<dbReference type="InterPro" id="IPR051447">
    <property type="entry name" value="Lipoprotein-release_system"/>
</dbReference>
<dbReference type="Pfam" id="PF12704">
    <property type="entry name" value="MacB_PCD"/>
    <property type="match status" value="1"/>
</dbReference>
<dbReference type="InterPro" id="IPR003838">
    <property type="entry name" value="ABC3_permease_C"/>
</dbReference>
<evidence type="ECO:0000256" key="6">
    <source>
        <dbReference type="ARBA" id="ARBA00023136"/>
    </source>
</evidence>
<keyword evidence="3" id="KW-1003">Cell membrane</keyword>
<feature type="transmembrane region" description="Helical" evidence="7">
    <location>
        <begin position="20"/>
        <end position="43"/>
    </location>
</feature>
<reference evidence="10 11" key="1">
    <citation type="submission" date="2015-11" db="EMBL/GenBank/DDBJ databases">
        <title>Whole-Genome Sequence of Candidatus Oderbacter manganicum from the National Park Lower Oder Valley, Germany.</title>
        <authorList>
            <person name="Braun B."/>
            <person name="Liere K."/>
            <person name="Szewzyk U."/>
        </authorList>
    </citation>
    <scope>NUCLEOTIDE SEQUENCE [LARGE SCALE GENOMIC DNA]</scope>
    <source>
        <strain evidence="10 11">OTSz_A_272</strain>
    </source>
</reference>
<comment type="similarity">
    <text evidence="2">Belongs to the ABC-4 integral membrane protein family. LolC/E subfamily.</text>
</comment>
<dbReference type="Pfam" id="PF02687">
    <property type="entry name" value="FtsX"/>
    <property type="match status" value="1"/>
</dbReference>
<feature type="transmembrane region" description="Helical" evidence="7">
    <location>
        <begin position="316"/>
        <end position="348"/>
    </location>
</feature>
<evidence type="ECO:0000256" key="5">
    <source>
        <dbReference type="ARBA" id="ARBA00022989"/>
    </source>
</evidence>
<dbReference type="EMBL" id="CP013244">
    <property type="protein sequence ID" value="ANP45830.1"/>
    <property type="molecule type" value="Genomic_DNA"/>
</dbReference>
<feature type="domain" description="ABC3 transporter permease C-terminal" evidence="8">
    <location>
        <begin position="279"/>
        <end position="395"/>
    </location>
</feature>
<gene>
    <name evidence="10" type="ORF">ATE48_07775</name>
</gene>
<evidence type="ECO:0000313" key="11">
    <source>
        <dbReference type="Proteomes" id="UP000092498"/>
    </source>
</evidence>
<dbReference type="STRING" id="1759059.ATE48_07775"/>